<feature type="region of interest" description="Disordered" evidence="1">
    <location>
        <begin position="1"/>
        <end position="101"/>
    </location>
</feature>
<proteinExistence type="predicted"/>
<organism evidence="2 3">
    <name type="scientific">Ilyodon furcidens</name>
    <name type="common">goldbreast splitfin</name>
    <dbReference type="NCBI Taxonomy" id="33524"/>
    <lineage>
        <taxon>Eukaryota</taxon>
        <taxon>Metazoa</taxon>
        <taxon>Chordata</taxon>
        <taxon>Craniata</taxon>
        <taxon>Vertebrata</taxon>
        <taxon>Euteleostomi</taxon>
        <taxon>Actinopterygii</taxon>
        <taxon>Neopterygii</taxon>
        <taxon>Teleostei</taxon>
        <taxon>Neoteleostei</taxon>
        <taxon>Acanthomorphata</taxon>
        <taxon>Ovalentaria</taxon>
        <taxon>Atherinomorphae</taxon>
        <taxon>Cyprinodontiformes</taxon>
        <taxon>Goodeidae</taxon>
        <taxon>Ilyodon</taxon>
    </lineage>
</organism>
<feature type="compositionally biased region" description="Basic and acidic residues" evidence="1">
    <location>
        <begin position="87"/>
        <end position="101"/>
    </location>
</feature>
<reference evidence="2 3" key="1">
    <citation type="submission" date="2021-06" db="EMBL/GenBank/DDBJ databases">
        <authorList>
            <person name="Palmer J.M."/>
        </authorList>
    </citation>
    <scope>NUCLEOTIDE SEQUENCE [LARGE SCALE GENOMIC DNA]</scope>
    <source>
        <strain evidence="3">if_2019</strain>
        <tissue evidence="2">Muscle</tissue>
    </source>
</reference>
<name>A0ABV0UWU2_9TELE</name>
<gene>
    <name evidence="2" type="ORF">ILYODFUR_030585</name>
</gene>
<feature type="compositionally biased region" description="Basic and acidic residues" evidence="1">
    <location>
        <begin position="54"/>
        <end position="69"/>
    </location>
</feature>
<protein>
    <submittedName>
        <fullName evidence="2">Uncharacterized protein</fullName>
    </submittedName>
</protein>
<evidence type="ECO:0000256" key="1">
    <source>
        <dbReference type="SAM" id="MobiDB-lite"/>
    </source>
</evidence>
<sequence length="101" mass="10771">MLVSSRTEKQTSQQEKSVKDKGNGQHLGKAKPAHLQFNPPCKGSADPPPAGTGDGEHNAQHSGDGKSCRTEGLVTGGTQLSTHTNTHRMEEVETHNRGMTI</sequence>
<accession>A0ABV0UWU2</accession>
<comment type="caution">
    <text evidence="2">The sequence shown here is derived from an EMBL/GenBank/DDBJ whole genome shotgun (WGS) entry which is preliminary data.</text>
</comment>
<keyword evidence="3" id="KW-1185">Reference proteome</keyword>
<evidence type="ECO:0000313" key="2">
    <source>
        <dbReference type="EMBL" id="MEQ2249550.1"/>
    </source>
</evidence>
<dbReference type="Proteomes" id="UP001482620">
    <property type="component" value="Unassembled WGS sequence"/>
</dbReference>
<dbReference type="EMBL" id="JAHRIQ010085672">
    <property type="protein sequence ID" value="MEQ2249550.1"/>
    <property type="molecule type" value="Genomic_DNA"/>
</dbReference>
<evidence type="ECO:0000313" key="3">
    <source>
        <dbReference type="Proteomes" id="UP001482620"/>
    </source>
</evidence>